<gene>
    <name evidence="2" type="ORF">DDY73_11150</name>
</gene>
<protein>
    <submittedName>
        <fullName evidence="2">Uncharacterized protein</fullName>
    </submittedName>
</protein>
<dbReference type="AlphaFoldDB" id="A0A354M4V7"/>
<feature type="region of interest" description="Disordered" evidence="1">
    <location>
        <begin position="237"/>
        <end position="266"/>
    </location>
</feature>
<proteinExistence type="predicted"/>
<reference evidence="2 3" key="1">
    <citation type="journal article" date="2018" name="Nat. Biotechnol.">
        <title>A standardized bacterial taxonomy based on genome phylogeny substantially revises the tree of life.</title>
        <authorList>
            <person name="Parks D.H."/>
            <person name="Chuvochina M."/>
            <person name="Waite D.W."/>
            <person name="Rinke C."/>
            <person name="Skarshewski A."/>
            <person name="Chaumeil P.A."/>
            <person name="Hugenholtz P."/>
        </authorList>
    </citation>
    <scope>NUCLEOTIDE SEQUENCE [LARGE SCALE GENOMIC DNA]</scope>
    <source>
        <strain evidence="2">UBA11482</strain>
    </source>
</reference>
<evidence type="ECO:0000256" key="1">
    <source>
        <dbReference type="SAM" id="MobiDB-lite"/>
    </source>
</evidence>
<sequence>MLFSLCCKNTTIVWFLLFIIKQTIMRSFEERVNERPKASSHQIILEKLRKRFPDRLLDSDDTFFDALVEYDTHLCDRYEKLRDDQTKLATLFISNPKMGGFISDVISGEDALVACVRYFGKDVLECANDENRMAQLQKENDEFLARMSANRKLEKEMAENWEHSKRAITRFKESKNMSDNDFDNFLERVHHICEHVFMSDFTPDVLEILFKGVNYDNDLGCAERAAEVRGRNERILLEKRQSDGDTLPGLHNNRSSRSEEEENLTPGFGLRRRRSVWDM</sequence>
<accession>A0A354M4V7</accession>
<evidence type="ECO:0000313" key="2">
    <source>
        <dbReference type="EMBL" id="HBJ09546.1"/>
    </source>
</evidence>
<dbReference type="EMBL" id="DNWC01000144">
    <property type="protein sequence ID" value="HBJ09546.1"/>
    <property type="molecule type" value="Genomic_DNA"/>
</dbReference>
<comment type="caution">
    <text evidence="2">The sequence shown here is derived from an EMBL/GenBank/DDBJ whole genome shotgun (WGS) entry which is preliminary data.</text>
</comment>
<dbReference type="Proteomes" id="UP000262954">
    <property type="component" value="Unassembled WGS sequence"/>
</dbReference>
<name>A0A354M4V7_9BACT</name>
<evidence type="ECO:0000313" key="3">
    <source>
        <dbReference type="Proteomes" id="UP000262954"/>
    </source>
</evidence>
<organism evidence="2 3">
    <name type="scientific">Coprobacter fastidiosus</name>
    <dbReference type="NCBI Taxonomy" id="1099853"/>
    <lineage>
        <taxon>Bacteria</taxon>
        <taxon>Pseudomonadati</taxon>
        <taxon>Bacteroidota</taxon>
        <taxon>Bacteroidia</taxon>
        <taxon>Bacteroidales</taxon>
        <taxon>Barnesiellaceae</taxon>
        <taxon>Coprobacter</taxon>
    </lineage>
</organism>